<dbReference type="RefSeq" id="WP_310369228.1">
    <property type="nucleotide sequence ID" value="NZ_JAVDYB010000001.1"/>
</dbReference>
<gene>
    <name evidence="1" type="ORF">J2S41_003802</name>
</gene>
<accession>A0AAE3YNF0</accession>
<dbReference type="AlphaFoldDB" id="A0AAE3YNF0"/>
<sequence>MSLLVHVWVWDDDGGRDVLDDPPGVSDLAGPERWRQEVWGAGSAFGARLLPRLDGNDLWVPPGEVDDLLAECALYRRNLRALAEFPDHADTIVTRLSNIEAAARRARDRHGGVVVW</sequence>
<dbReference type="Proteomes" id="UP001183643">
    <property type="component" value="Unassembled WGS sequence"/>
</dbReference>
<evidence type="ECO:0000313" key="1">
    <source>
        <dbReference type="EMBL" id="MDR7277024.1"/>
    </source>
</evidence>
<keyword evidence="2" id="KW-1185">Reference proteome</keyword>
<reference evidence="1" key="1">
    <citation type="submission" date="2023-07" db="EMBL/GenBank/DDBJ databases">
        <title>Sequencing the genomes of 1000 actinobacteria strains.</title>
        <authorList>
            <person name="Klenk H.-P."/>
        </authorList>
    </citation>
    <scope>NUCLEOTIDE SEQUENCE</scope>
    <source>
        <strain evidence="1">DSM 44707</strain>
    </source>
</reference>
<protein>
    <submittedName>
        <fullName evidence="1">Uncharacterized protein</fullName>
    </submittedName>
</protein>
<dbReference type="EMBL" id="JAVDYB010000001">
    <property type="protein sequence ID" value="MDR7277024.1"/>
    <property type="molecule type" value="Genomic_DNA"/>
</dbReference>
<proteinExistence type="predicted"/>
<name>A0AAE3YNF0_9ACTN</name>
<comment type="caution">
    <text evidence="1">The sequence shown here is derived from an EMBL/GenBank/DDBJ whole genome shotgun (WGS) entry which is preliminary data.</text>
</comment>
<evidence type="ECO:0000313" key="2">
    <source>
        <dbReference type="Proteomes" id="UP001183643"/>
    </source>
</evidence>
<organism evidence="1 2">
    <name type="scientific">Catenuloplanes atrovinosus</name>
    <dbReference type="NCBI Taxonomy" id="137266"/>
    <lineage>
        <taxon>Bacteria</taxon>
        <taxon>Bacillati</taxon>
        <taxon>Actinomycetota</taxon>
        <taxon>Actinomycetes</taxon>
        <taxon>Micromonosporales</taxon>
        <taxon>Micromonosporaceae</taxon>
        <taxon>Catenuloplanes</taxon>
    </lineage>
</organism>